<dbReference type="GeneID" id="20714062"/>
<feature type="domain" description="Zinc finger PHD-type" evidence="5">
    <location>
        <begin position="463"/>
        <end position="586"/>
    </location>
</feature>
<gene>
    <name evidence="6" type="ORF">TOT_010001263</name>
</gene>
<dbReference type="OMA" id="DFGALWF"/>
<feature type="region of interest" description="Disordered" evidence="4">
    <location>
        <begin position="619"/>
        <end position="666"/>
    </location>
</feature>
<feature type="region of interest" description="Disordered" evidence="4">
    <location>
        <begin position="1370"/>
        <end position="1414"/>
    </location>
</feature>
<dbReference type="VEuPathDB" id="PiroplasmaDB:TOT_010001263"/>
<dbReference type="EMBL" id="AP011946">
    <property type="protein sequence ID" value="BAM38991.1"/>
    <property type="molecule type" value="Genomic_DNA"/>
</dbReference>
<keyword evidence="2" id="KW-0863">Zinc-finger</keyword>
<keyword evidence="7" id="KW-1185">Reference proteome</keyword>
<feature type="compositionally biased region" description="Polar residues" evidence="4">
    <location>
        <begin position="1154"/>
        <end position="1180"/>
    </location>
</feature>
<reference evidence="6 7" key="1">
    <citation type="journal article" date="2012" name="MBio">
        <title>Comparative genome analysis of three eukaryotic parasites with differing abilities to transform leukocytes reveals key mediators of Theileria-induced leukocyte transformation.</title>
        <authorList>
            <person name="Hayashida K."/>
            <person name="Hara Y."/>
            <person name="Abe T."/>
            <person name="Yamasaki C."/>
            <person name="Toyoda A."/>
            <person name="Kosuge T."/>
            <person name="Suzuki Y."/>
            <person name="Sato Y."/>
            <person name="Kawashima S."/>
            <person name="Katayama T."/>
            <person name="Wakaguri H."/>
            <person name="Inoue N."/>
            <person name="Homma K."/>
            <person name="Tada-Umezaki M."/>
            <person name="Yagi Y."/>
            <person name="Fujii Y."/>
            <person name="Habara T."/>
            <person name="Kanehisa M."/>
            <person name="Watanabe H."/>
            <person name="Ito K."/>
            <person name="Gojobori T."/>
            <person name="Sugawara H."/>
            <person name="Imanishi T."/>
            <person name="Weir W."/>
            <person name="Gardner M."/>
            <person name="Pain A."/>
            <person name="Shiels B."/>
            <person name="Hattori M."/>
            <person name="Nene V."/>
            <person name="Sugimoto C."/>
        </authorList>
    </citation>
    <scope>NUCLEOTIDE SEQUENCE [LARGE SCALE GENOMIC DNA]</scope>
    <source>
        <strain evidence="6 7">Shintoku</strain>
    </source>
</reference>
<dbReference type="InterPro" id="IPR013083">
    <property type="entry name" value="Znf_RING/FYVE/PHD"/>
</dbReference>
<dbReference type="InterPro" id="IPR046341">
    <property type="entry name" value="SET_dom_sf"/>
</dbReference>
<dbReference type="KEGG" id="tot:TOT_010001263"/>
<evidence type="ECO:0000256" key="4">
    <source>
        <dbReference type="SAM" id="MobiDB-lite"/>
    </source>
</evidence>
<evidence type="ECO:0000256" key="1">
    <source>
        <dbReference type="ARBA" id="ARBA00022723"/>
    </source>
</evidence>
<keyword evidence="3" id="KW-0862">Zinc</keyword>
<dbReference type="RefSeq" id="XP_009689292.1">
    <property type="nucleotide sequence ID" value="XM_009690997.1"/>
</dbReference>
<protein>
    <recommendedName>
        <fullName evidence="5">Zinc finger PHD-type domain-containing protein</fullName>
    </recommendedName>
</protein>
<dbReference type="InterPro" id="IPR001965">
    <property type="entry name" value="Znf_PHD"/>
</dbReference>
<keyword evidence="1" id="KW-0479">Metal-binding</keyword>
<feature type="compositionally biased region" description="Basic and acidic residues" evidence="4">
    <location>
        <begin position="1400"/>
        <end position="1410"/>
    </location>
</feature>
<evidence type="ECO:0000313" key="6">
    <source>
        <dbReference type="EMBL" id="BAM38991.1"/>
    </source>
</evidence>
<dbReference type="Proteomes" id="UP000003786">
    <property type="component" value="Chromosome 1"/>
</dbReference>
<evidence type="ECO:0000259" key="5">
    <source>
        <dbReference type="SMART" id="SM00249"/>
    </source>
</evidence>
<feature type="region of interest" description="Disordered" evidence="4">
    <location>
        <begin position="1154"/>
        <end position="1222"/>
    </location>
</feature>
<dbReference type="eggNOG" id="ENOG502SKGJ">
    <property type="taxonomic scope" value="Eukaryota"/>
</dbReference>
<dbReference type="Gene3D" id="2.170.270.10">
    <property type="entry name" value="SET domain"/>
    <property type="match status" value="1"/>
</dbReference>
<dbReference type="InterPro" id="IPR011011">
    <property type="entry name" value="Znf_FYVE_PHD"/>
</dbReference>
<name>J4C2N3_THEOR</name>
<dbReference type="GO" id="GO:0008270">
    <property type="term" value="F:zinc ion binding"/>
    <property type="evidence" value="ECO:0007669"/>
    <property type="project" value="UniProtKB-KW"/>
</dbReference>
<evidence type="ECO:0000313" key="7">
    <source>
        <dbReference type="Proteomes" id="UP000003786"/>
    </source>
</evidence>
<evidence type="ECO:0000256" key="2">
    <source>
        <dbReference type="ARBA" id="ARBA00022771"/>
    </source>
</evidence>
<organism evidence="6 7">
    <name type="scientific">Theileria orientalis strain Shintoku</name>
    <dbReference type="NCBI Taxonomy" id="869250"/>
    <lineage>
        <taxon>Eukaryota</taxon>
        <taxon>Sar</taxon>
        <taxon>Alveolata</taxon>
        <taxon>Apicomplexa</taxon>
        <taxon>Aconoidasida</taxon>
        <taxon>Piroplasmida</taxon>
        <taxon>Theileriidae</taxon>
        <taxon>Theileria</taxon>
    </lineage>
</organism>
<dbReference type="OrthoDB" id="332390at2759"/>
<feature type="compositionally biased region" description="Low complexity" evidence="4">
    <location>
        <begin position="647"/>
        <end position="656"/>
    </location>
</feature>
<evidence type="ECO:0000256" key="3">
    <source>
        <dbReference type="ARBA" id="ARBA00022833"/>
    </source>
</evidence>
<proteinExistence type="predicted"/>
<dbReference type="Gene3D" id="3.30.40.10">
    <property type="entry name" value="Zinc/RING finger domain, C3HC4 (zinc finger)"/>
    <property type="match status" value="1"/>
</dbReference>
<feature type="compositionally biased region" description="Polar residues" evidence="4">
    <location>
        <begin position="1191"/>
        <end position="1208"/>
    </location>
</feature>
<sequence>MECKEINGIDMTRLSTMDSLKTTRYEESDYRDHEDKYLLLLEKIRRRGFEPKTLGEVLKSRNKKWAKTQCIHASAKEDFIRHLQMYKNQFKSYNKTPDGWIAKDYHETYMTSKTKSRSTSVKERTTSMRNEGMVWSSIIFCPNFRPGGEIVHRYSRRTEKTYNTLYKTIKDGWVHPNLLVCLIRDATHPVRFATPPDQDCYTAIYTGPEISESMNTKVIFGEYTGIVYREDSIPDSIFEYAFELNFTSASWVDAELEYRNDKQYIRDMNGTIFLPNNSKYVLDSSHAFNELSMVNHCQSIGAYGGEYFLQANCEWQQVIFDGWPHVILTNKQGVKIQTGDELIADFGALWFQKVEENCHRQLKRELIQYRLLHSNLKPTVTYEAYGPGKGTYNTHANNHSAYNDYAGFNHGSGSSHNGNPYVSNRAVNGMDKARFELLRQELPVDKSLDDLDVCVVNNNTSYVCAICLDEDLNVNPNTSTKKLLQQRAPPNASNMANKEEMGYRDDEDEDECIVCDGCDRIFHTKCLQDVTSTAMNYIQMDVYGAKFIDFNTYLKTGSGGPGEKVAAGIGGKLDLSLRKWYCMYCRYLCKQIIQHDLNQDFMPLQSCIYVSSNAPATAGGKAPSSAEGSTGLEEASGLNRADMADVTTTTTSSSSSGDSANEDNDIDMDAANSEKLLNLNKITNYINKLTSFNLSNNYDDVDLESVGTCVNNDLGDSRSGNQMNIDDEGVEVECVRSNEAEEGEKKKKEKNKMYKRKDNVFGRYAKRRKKRVQVIKKKSTLFKGNSIKTMHRMKLVNKPTTLEIAKHLIKQKILSLTSDRVNIGQIRLFGNYTNYGCNFGKINAKIKNLFNINLYRDNCRKQQYSYRDDGSEHSYKDGATTYRDGSPRYADGSATYREGSAGYREASRYGDGSRVYRDVSTGYREVSPRPGGPPAYRSEGVACKLVDPFQKKGEGQLNKYRSDQTSRYSNYSYSSGHDYYKGYGMVTDRDSWGSQSQVHSVLQAQTQSYAPTYSVPQGQQQQYSRTHRETDSSVVGNVVDYLNCRYLAGMWQLEPFAIFGEAVRVCVECNRKCGPKANVYVCRILKRHLGGNFDHPKATNVEQMRELILIAYEQHVSYLLRLLVLKNVTIDFLVKLALHFITQPFCKNQQSPASVSTAGGVATPNNGNGNKVESLSTSVNMKGDLRHCNEDSTANGTNAGKSAASSNVKNDDDAAVSGNNVAPLTNSLMSTTSVPVNLNEMSKKERREYMKNYRKERRNKEMLSVQVSEFVRAIAYNMRRVPNGDGTFNYALLETLGGLEKDFVRLVDCGDICSYINDLASYMCFSNDQVPSNIQQILSREELSRFAHFRRHLMKEPGFFGNDVSGANTNASSDYNDPFPTPQYNDPGTASQGSSASKSDSSESGKRPKEEDDFVPLLGIRPGRSVLYRKFSDGYYQGIVSTYGNSSYFKIEYSDGDDELMDPLDLLNELVGNLNNIKSVLLQLSSNDIRNYQYLLLLRGHNVNSAAGKDRLEELCTQLRNYMLNQLVHNKVGSRKYKKRS</sequence>
<accession>J4C2N3</accession>
<dbReference type="SMART" id="SM00249">
    <property type="entry name" value="PHD"/>
    <property type="match status" value="1"/>
</dbReference>
<dbReference type="SUPFAM" id="SSF57903">
    <property type="entry name" value="FYVE/PHD zinc finger"/>
    <property type="match status" value="1"/>
</dbReference>
<feature type="region of interest" description="Disordered" evidence="4">
    <location>
        <begin position="868"/>
        <end position="895"/>
    </location>
</feature>